<name>A0A1J3H9P7_NOCCA</name>
<reference evidence="4" key="1">
    <citation type="submission" date="2016-07" db="EMBL/GenBank/DDBJ databases">
        <title>De novo transcriptome assembly of four accessions of the metal hyperaccumulator plant Noccaea caerulescens.</title>
        <authorList>
            <person name="Blande D."/>
            <person name="Halimaa P."/>
            <person name="Tervahauta A.I."/>
            <person name="Aarts M.G."/>
            <person name="Karenlampi S.O."/>
        </authorList>
    </citation>
    <scope>NUCLEOTIDE SEQUENCE</scope>
</reference>
<proteinExistence type="predicted"/>
<dbReference type="EMBL" id="GEVI01021867">
    <property type="protein sequence ID" value="JAU10453.1"/>
    <property type="molecule type" value="Transcribed_RNA"/>
</dbReference>
<gene>
    <name evidence="2" type="ORF">GA_TR21840_c0_g1_i1_g.71911</name>
    <name evidence="3" type="ORF">LC_TR17826_c0_g1_i1_g.60483</name>
    <name evidence="4" type="ORF">LE_TR2813_c0_g1_i1_g.7775</name>
</gene>
<evidence type="ECO:0000313" key="3">
    <source>
        <dbReference type="EMBL" id="JAU33688.1"/>
    </source>
</evidence>
<evidence type="ECO:0000313" key="4">
    <source>
        <dbReference type="EMBL" id="JAU65049.1"/>
    </source>
</evidence>
<dbReference type="EMBL" id="GEVL01012292">
    <property type="protein sequence ID" value="JAU65049.1"/>
    <property type="molecule type" value="Transcribed_RNA"/>
</dbReference>
<sequence>MALPRRRGATPAPERRRRQAGSTSCLEAVGELLQGAQRALASVPGLHSVAQEGHHGQARVLDLRLPQLAGALAVVAGQVQGVEGTAGVAAALRVQLGVAVQLSAAHEQGVEDGQGVDGEGQAHAGVLGVVVHQGLRRHPRVASHCLLHQGAQARQHRPAAVDQLALTEALQAEHLAVGLQGVGGHLVSHGGEGADHVAGLVHGSVLVQLVQVNLQVLRGLGQAQGVEAAVAGQAAVQPGRAGGVGQPQRIAIVLAVAGAAGALGARALLHGGGLLHGGLGRGLRGGALALEQLGALVAEQRDDLHGC</sequence>
<dbReference type="AlphaFoldDB" id="A0A1J3H9P7"/>
<accession>A0A1J3H9P7</accession>
<protein>
    <submittedName>
        <fullName evidence="4">Uncharacterized protein</fullName>
    </submittedName>
</protein>
<evidence type="ECO:0000256" key="1">
    <source>
        <dbReference type="SAM" id="MobiDB-lite"/>
    </source>
</evidence>
<dbReference type="EMBL" id="GEVK01019144">
    <property type="protein sequence ID" value="JAU33688.1"/>
    <property type="molecule type" value="Transcribed_RNA"/>
</dbReference>
<feature type="region of interest" description="Disordered" evidence="1">
    <location>
        <begin position="1"/>
        <end position="23"/>
    </location>
</feature>
<evidence type="ECO:0000313" key="2">
    <source>
        <dbReference type="EMBL" id="JAU10453.1"/>
    </source>
</evidence>
<organism evidence="4">
    <name type="scientific">Noccaea caerulescens</name>
    <name type="common">Alpine penny-cress</name>
    <name type="synonym">Thlaspi caerulescens</name>
    <dbReference type="NCBI Taxonomy" id="107243"/>
    <lineage>
        <taxon>Eukaryota</taxon>
        <taxon>Viridiplantae</taxon>
        <taxon>Streptophyta</taxon>
        <taxon>Embryophyta</taxon>
        <taxon>Tracheophyta</taxon>
        <taxon>Spermatophyta</taxon>
        <taxon>Magnoliopsida</taxon>
        <taxon>eudicotyledons</taxon>
        <taxon>Gunneridae</taxon>
        <taxon>Pentapetalae</taxon>
        <taxon>rosids</taxon>
        <taxon>malvids</taxon>
        <taxon>Brassicales</taxon>
        <taxon>Brassicaceae</taxon>
        <taxon>Coluteocarpeae</taxon>
        <taxon>Noccaea</taxon>
    </lineage>
</organism>